<feature type="domain" description="T-SNARE coiled-coil homology" evidence="8">
    <location>
        <begin position="454"/>
        <end position="516"/>
    </location>
</feature>
<evidence type="ECO:0000313" key="11">
    <source>
        <dbReference type="Proteomes" id="UP000249557"/>
    </source>
</evidence>
<comment type="caution">
    <text evidence="10">The sequence shown here is derived from an EMBL/GenBank/DDBJ whole genome shotgun (WGS) entry which is preliminary data.</text>
</comment>
<proteinExistence type="inferred from homology"/>
<evidence type="ECO:0000256" key="3">
    <source>
        <dbReference type="ARBA" id="ARBA00023224"/>
    </source>
</evidence>
<dbReference type="PANTHER" id="PTHR32089:SF112">
    <property type="entry name" value="LYSOZYME-LIKE PROTEIN-RELATED"/>
    <property type="match status" value="1"/>
</dbReference>
<dbReference type="Pfam" id="PF12729">
    <property type="entry name" value="4HB_MCP_1"/>
    <property type="match status" value="1"/>
</dbReference>
<dbReference type="SUPFAM" id="SSF58104">
    <property type="entry name" value="Methyl-accepting chemotaxis protein (MCP) signaling domain"/>
    <property type="match status" value="1"/>
</dbReference>
<evidence type="ECO:0000259" key="7">
    <source>
        <dbReference type="PROSITE" id="PS50111"/>
    </source>
</evidence>
<keyword evidence="6" id="KW-1133">Transmembrane helix</keyword>
<dbReference type="InterPro" id="IPR004089">
    <property type="entry name" value="MCPsignal_dom"/>
</dbReference>
<sequence length="558" mass="59968">MKNLKIRNKILIPMVALILAVIGSSLFLMREMDQINGKSSDIADNWLPSVKTVMSIQLDYSGIRRAQLNLSMARTQEKKALFEKRLDDSTASIESNMAAYLKLSSSPEEDALLNEFKESFERYRKATQSMYSYVNLEQYEDAAALLADSTKTYDEGNEILSKLADLNTEGANKASDEADKLFAVAQMVSIAIIVGIIVFSAVIVIVLVRSIASPIVAITAYMEYLAGGKLDKDVPSRDQQDEVGDMARSVQVFKDNMVRAKELEAAEVEERKIKERKQINTDAAVKRFEASMADIVKFVASASAELQASAQSLSHNAESTSEKSNSVAAASQQAAANVQTVASATEELSSSINEISSQVSRSSQVTGKAVSDAQQAGRSVSELVNAAQRIGDVTKIISDIADQTNLLALNATIEAARAGEAGKGFAVVAAEVKNLANESAKATEEISSQIQQIQEISQTTAQAIEMICKIISEVDQISGSISSAIQEQTSATQEISRNIGEAYTGTSEVNQNIIVVSEAAGNTGAAASQVLSAADELSRQSTILKEEFDTFLHNLQAA</sequence>
<reference evidence="10 11" key="1">
    <citation type="submission" date="2017-08" db="EMBL/GenBank/DDBJ databases">
        <title>Infants hospitalized years apart are colonized by the same room-sourced microbial strains.</title>
        <authorList>
            <person name="Brooks B."/>
            <person name="Olm M.R."/>
            <person name="Firek B.A."/>
            <person name="Baker R."/>
            <person name="Thomas B.C."/>
            <person name="Morowitz M.J."/>
            <person name="Banfield J.F."/>
        </authorList>
    </citation>
    <scope>NUCLEOTIDE SEQUENCE [LARGE SCALE GENOMIC DNA]</scope>
    <source>
        <strain evidence="10">S2_018_000_R2_104</strain>
    </source>
</reference>
<feature type="domain" description="HAMP" evidence="9">
    <location>
        <begin position="209"/>
        <end position="262"/>
    </location>
</feature>
<dbReference type="InterPro" id="IPR004090">
    <property type="entry name" value="Chemotax_Me-accpt_rcpt"/>
</dbReference>
<dbReference type="GO" id="GO:0006935">
    <property type="term" value="P:chemotaxis"/>
    <property type="evidence" value="ECO:0007669"/>
    <property type="project" value="InterPro"/>
</dbReference>
<protein>
    <submittedName>
        <fullName evidence="10">Methyl-accepting chemotaxis protein</fullName>
    </submittedName>
</protein>
<name>A0A2W5BXU7_9BACT</name>
<dbReference type="EMBL" id="QFNK01000036">
    <property type="protein sequence ID" value="PZO87905.1"/>
    <property type="molecule type" value="Genomic_DNA"/>
</dbReference>
<dbReference type="PROSITE" id="PS50885">
    <property type="entry name" value="HAMP"/>
    <property type="match status" value="1"/>
</dbReference>
<dbReference type="InterPro" id="IPR003660">
    <property type="entry name" value="HAMP_dom"/>
</dbReference>
<feature type="transmembrane region" description="Helical" evidence="6">
    <location>
        <begin position="12"/>
        <end position="29"/>
    </location>
</feature>
<keyword evidence="2" id="KW-1003">Cell membrane</keyword>
<dbReference type="PROSITE" id="PS50192">
    <property type="entry name" value="T_SNARE"/>
    <property type="match status" value="1"/>
</dbReference>
<evidence type="ECO:0000256" key="6">
    <source>
        <dbReference type="SAM" id="Phobius"/>
    </source>
</evidence>
<dbReference type="PANTHER" id="PTHR32089">
    <property type="entry name" value="METHYL-ACCEPTING CHEMOTAXIS PROTEIN MCPB"/>
    <property type="match status" value="1"/>
</dbReference>
<comment type="subcellular location">
    <subcellularLocation>
        <location evidence="1">Cell inner membrane</location>
        <topology evidence="1">Multi-pass membrane protein</topology>
    </subcellularLocation>
</comment>
<dbReference type="GO" id="GO:0004888">
    <property type="term" value="F:transmembrane signaling receptor activity"/>
    <property type="evidence" value="ECO:0007669"/>
    <property type="project" value="InterPro"/>
</dbReference>
<comment type="similarity">
    <text evidence="4">Belongs to the methyl-accepting chemotaxis (MCP) protein family.</text>
</comment>
<keyword evidence="6" id="KW-0812">Transmembrane</keyword>
<dbReference type="Proteomes" id="UP000249557">
    <property type="component" value="Unassembled WGS sequence"/>
</dbReference>
<evidence type="ECO:0000259" key="9">
    <source>
        <dbReference type="PROSITE" id="PS50885"/>
    </source>
</evidence>
<dbReference type="Gene3D" id="6.10.340.10">
    <property type="match status" value="1"/>
</dbReference>
<organism evidence="10 11">
    <name type="scientific">Micavibrio aeruginosavorus</name>
    <dbReference type="NCBI Taxonomy" id="349221"/>
    <lineage>
        <taxon>Bacteria</taxon>
        <taxon>Pseudomonadati</taxon>
        <taxon>Bdellovibrionota</taxon>
        <taxon>Bdellovibrionia</taxon>
        <taxon>Bdellovibrionales</taxon>
        <taxon>Pseudobdellovibrionaceae</taxon>
        <taxon>Micavibrio</taxon>
    </lineage>
</organism>
<evidence type="ECO:0000256" key="1">
    <source>
        <dbReference type="ARBA" id="ARBA00004429"/>
    </source>
</evidence>
<evidence type="ECO:0000256" key="2">
    <source>
        <dbReference type="ARBA" id="ARBA00022519"/>
    </source>
</evidence>
<dbReference type="GO" id="GO:0007165">
    <property type="term" value="P:signal transduction"/>
    <property type="evidence" value="ECO:0007669"/>
    <property type="project" value="UniProtKB-KW"/>
</dbReference>
<evidence type="ECO:0000313" key="10">
    <source>
        <dbReference type="EMBL" id="PZO87905.1"/>
    </source>
</evidence>
<evidence type="ECO:0000256" key="4">
    <source>
        <dbReference type="ARBA" id="ARBA00029447"/>
    </source>
</evidence>
<dbReference type="InterPro" id="IPR024478">
    <property type="entry name" value="HlyB_4HB_MCP"/>
</dbReference>
<evidence type="ECO:0000259" key="8">
    <source>
        <dbReference type="PROSITE" id="PS50192"/>
    </source>
</evidence>
<keyword evidence="2" id="KW-0997">Cell inner membrane</keyword>
<dbReference type="SMART" id="SM00304">
    <property type="entry name" value="HAMP"/>
    <property type="match status" value="1"/>
</dbReference>
<dbReference type="SMART" id="SM00283">
    <property type="entry name" value="MA"/>
    <property type="match status" value="1"/>
</dbReference>
<keyword evidence="3 5" id="KW-0807">Transducer</keyword>
<dbReference type="Pfam" id="PF00672">
    <property type="entry name" value="HAMP"/>
    <property type="match status" value="1"/>
</dbReference>
<feature type="transmembrane region" description="Helical" evidence="6">
    <location>
        <begin position="181"/>
        <end position="208"/>
    </location>
</feature>
<dbReference type="GO" id="GO:0005886">
    <property type="term" value="C:plasma membrane"/>
    <property type="evidence" value="ECO:0007669"/>
    <property type="project" value="UniProtKB-SubCell"/>
</dbReference>
<dbReference type="Pfam" id="PF00015">
    <property type="entry name" value="MCPsignal"/>
    <property type="match status" value="1"/>
</dbReference>
<dbReference type="InterPro" id="IPR000727">
    <property type="entry name" value="T_SNARE_dom"/>
</dbReference>
<feature type="domain" description="Methyl-accepting transducer" evidence="7">
    <location>
        <begin position="295"/>
        <end position="538"/>
    </location>
</feature>
<dbReference type="AlphaFoldDB" id="A0A2W5BXU7"/>
<keyword evidence="6" id="KW-0472">Membrane</keyword>
<gene>
    <name evidence="10" type="ORF">DI626_02935</name>
</gene>
<dbReference type="Gene3D" id="1.10.287.950">
    <property type="entry name" value="Methyl-accepting chemotaxis protein"/>
    <property type="match status" value="1"/>
</dbReference>
<accession>A0A2W5BXU7</accession>
<evidence type="ECO:0000256" key="5">
    <source>
        <dbReference type="PROSITE-ProRule" id="PRU00284"/>
    </source>
</evidence>
<dbReference type="PROSITE" id="PS50111">
    <property type="entry name" value="CHEMOTAXIS_TRANSDUC_2"/>
    <property type="match status" value="1"/>
</dbReference>
<dbReference type="PRINTS" id="PR00260">
    <property type="entry name" value="CHEMTRNSDUCR"/>
</dbReference>